<dbReference type="Proteomes" id="UP001066276">
    <property type="component" value="Chromosome 12"/>
</dbReference>
<evidence type="ECO:0000256" key="1">
    <source>
        <dbReference type="SAM" id="MobiDB-lite"/>
    </source>
</evidence>
<dbReference type="AlphaFoldDB" id="A0AAV7KU61"/>
<dbReference type="EMBL" id="JANPWB010000016">
    <property type="protein sequence ID" value="KAJ1083016.1"/>
    <property type="molecule type" value="Genomic_DNA"/>
</dbReference>
<protein>
    <submittedName>
        <fullName evidence="2">Uncharacterized protein</fullName>
    </submittedName>
</protein>
<organism evidence="2 3">
    <name type="scientific">Pleurodeles waltl</name>
    <name type="common">Iberian ribbed newt</name>
    <dbReference type="NCBI Taxonomy" id="8319"/>
    <lineage>
        <taxon>Eukaryota</taxon>
        <taxon>Metazoa</taxon>
        <taxon>Chordata</taxon>
        <taxon>Craniata</taxon>
        <taxon>Vertebrata</taxon>
        <taxon>Euteleostomi</taxon>
        <taxon>Amphibia</taxon>
        <taxon>Batrachia</taxon>
        <taxon>Caudata</taxon>
        <taxon>Salamandroidea</taxon>
        <taxon>Salamandridae</taxon>
        <taxon>Pleurodelinae</taxon>
        <taxon>Pleurodeles</taxon>
    </lineage>
</organism>
<evidence type="ECO:0000313" key="2">
    <source>
        <dbReference type="EMBL" id="KAJ1083016.1"/>
    </source>
</evidence>
<gene>
    <name evidence="2" type="ORF">NDU88_003177</name>
</gene>
<feature type="region of interest" description="Disordered" evidence="1">
    <location>
        <begin position="90"/>
        <end position="110"/>
    </location>
</feature>
<keyword evidence="3" id="KW-1185">Reference proteome</keyword>
<name>A0AAV7KU61_PLEWA</name>
<sequence>MMAGPPTDIACIEGEVQEGCRQRGRITPCRCRGRTALKRQEWLRQAKLRVVDGKATQMLSAPKDVWRWLYAKGLIPTPGEEQDMRTWLTHRDKRRPHRPHRTRPTRAQVAKKRADAVLEASQLTLNPFHVLDDQPSGDPGSEEDTDL</sequence>
<proteinExistence type="predicted"/>
<feature type="region of interest" description="Disordered" evidence="1">
    <location>
        <begin position="127"/>
        <end position="147"/>
    </location>
</feature>
<comment type="caution">
    <text evidence="2">The sequence shown here is derived from an EMBL/GenBank/DDBJ whole genome shotgun (WGS) entry which is preliminary data.</text>
</comment>
<reference evidence="2" key="1">
    <citation type="journal article" date="2022" name="bioRxiv">
        <title>Sequencing and chromosome-scale assembly of the giantPleurodeles waltlgenome.</title>
        <authorList>
            <person name="Brown T."/>
            <person name="Elewa A."/>
            <person name="Iarovenko S."/>
            <person name="Subramanian E."/>
            <person name="Araus A.J."/>
            <person name="Petzold A."/>
            <person name="Susuki M."/>
            <person name="Suzuki K.-i.T."/>
            <person name="Hayashi T."/>
            <person name="Toyoda A."/>
            <person name="Oliveira C."/>
            <person name="Osipova E."/>
            <person name="Leigh N.D."/>
            <person name="Simon A."/>
            <person name="Yun M.H."/>
        </authorList>
    </citation>
    <scope>NUCLEOTIDE SEQUENCE</scope>
    <source>
        <strain evidence="2">20211129_DDA</strain>
        <tissue evidence="2">Liver</tissue>
    </source>
</reference>
<feature type="compositionally biased region" description="Basic residues" evidence="1">
    <location>
        <begin position="91"/>
        <end position="104"/>
    </location>
</feature>
<accession>A0AAV7KU61</accession>
<evidence type="ECO:0000313" key="3">
    <source>
        <dbReference type="Proteomes" id="UP001066276"/>
    </source>
</evidence>